<evidence type="ECO:0000313" key="2">
    <source>
        <dbReference type="Proteomes" id="UP000479226"/>
    </source>
</evidence>
<reference evidence="1 2" key="1">
    <citation type="submission" date="2020-02" db="EMBL/GenBank/DDBJ databases">
        <title>Genome sequence of the type strain DSM 27180 of Arthrobacter silviterrae.</title>
        <authorList>
            <person name="Gao J."/>
            <person name="Sun J."/>
        </authorList>
    </citation>
    <scope>NUCLEOTIDE SEQUENCE [LARGE SCALE GENOMIC DNA]</scope>
    <source>
        <strain evidence="1 2">DSM 27180</strain>
    </source>
</reference>
<proteinExistence type="predicted"/>
<sequence length="300" mass="33218">MDNATRIFDAIVKSEVESALPAEKRITNARVRAESAVLEVDVQAKRQGVEGISELEWATCDSMEKLDDWLQSNDIIMREKRLHVLDREVLAALPDWGIEFTDSWKAWSQAATTALLTAHVTEAIVSMQDRVLSSHQGDKGGVCPTCGSLHGDWRGHLQAEAKRLRHAQLAALGLKGLVRERSAKLLGPLKTCLLVLPSGCDASVTELRNLIAEVERSNTGDDLDVDLLLAIGNLSRWIQGPEAKSIFRSALEASGLQHQWRCNRWDAVAPFVATFRSEIEAAAKAGMLKWARTKWNRHLA</sequence>
<name>A0ABX0DDY9_9MICC</name>
<keyword evidence="2" id="KW-1185">Reference proteome</keyword>
<dbReference type="RefSeq" id="WP_165180504.1">
    <property type="nucleotide sequence ID" value="NZ_JAAKZI010000003.1"/>
</dbReference>
<evidence type="ECO:0000313" key="1">
    <source>
        <dbReference type="EMBL" id="NGN82397.1"/>
    </source>
</evidence>
<dbReference type="EMBL" id="JAAKZI010000003">
    <property type="protein sequence ID" value="NGN82397.1"/>
    <property type="molecule type" value="Genomic_DNA"/>
</dbReference>
<accession>A0ABX0DDY9</accession>
<gene>
    <name evidence="1" type="ORF">G6N77_02810</name>
</gene>
<dbReference type="Proteomes" id="UP000479226">
    <property type="component" value="Unassembled WGS sequence"/>
</dbReference>
<comment type="caution">
    <text evidence="1">The sequence shown here is derived from an EMBL/GenBank/DDBJ whole genome shotgun (WGS) entry which is preliminary data.</text>
</comment>
<protein>
    <recommendedName>
        <fullName evidence="3">DUF222 domain-containing protein</fullName>
    </recommendedName>
</protein>
<evidence type="ECO:0008006" key="3">
    <source>
        <dbReference type="Google" id="ProtNLM"/>
    </source>
</evidence>
<organism evidence="1 2">
    <name type="scientific">Arthrobacter silviterrae</name>
    <dbReference type="NCBI Taxonomy" id="2026658"/>
    <lineage>
        <taxon>Bacteria</taxon>
        <taxon>Bacillati</taxon>
        <taxon>Actinomycetota</taxon>
        <taxon>Actinomycetes</taxon>
        <taxon>Micrococcales</taxon>
        <taxon>Micrococcaceae</taxon>
        <taxon>Arthrobacter</taxon>
    </lineage>
</organism>